<gene>
    <name evidence="3" type="ORF">SEMRO_671_G184770.1</name>
</gene>
<dbReference type="EMBL" id="CAICTM010000670">
    <property type="protein sequence ID" value="CAB9514725.1"/>
    <property type="molecule type" value="Genomic_DNA"/>
</dbReference>
<evidence type="ECO:0000256" key="1">
    <source>
        <dbReference type="SAM" id="MobiDB-lite"/>
    </source>
</evidence>
<keyword evidence="2" id="KW-0812">Transmembrane</keyword>
<dbReference type="Proteomes" id="UP001153069">
    <property type="component" value="Unassembled WGS sequence"/>
</dbReference>
<accession>A0A9N8E6E8</accession>
<dbReference type="AlphaFoldDB" id="A0A9N8E6E8"/>
<evidence type="ECO:0000313" key="4">
    <source>
        <dbReference type="Proteomes" id="UP001153069"/>
    </source>
</evidence>
<keyword evidence="2" id="KW-0472">Membrane</keyword>
<comment type="caution">
    <text evidence="3">The sequence shown here is derived from an EMBL/GenBank/DDBJ whole genome shotgun (WGS) entry which is preliminary data.</text>
</comment>
<reference evidence="3" key="1">
    <citation type="submission" date="2020-06" db="EMBL/GenBank/DDBJ databases">
        <authorList>
            <consortium name="Plant Systems Biology data submission"/>
        </authorList>
    </citation>
    <scope>NUCLEOTIDE SEQUENCE</scope>
    <source>
        <strain evidence="3">D6</strain>
    </source>
</reference>
<evidence type="ECO:0008006" key="5">
    <source>
        <dbReference type="Google" id="ProtNLM"/>
    </source>
</evidence>
<feature type="compositionally biased region" description="Acidic residues" evidence="1">
    <location>
        <begin position="1"/>
        <end position="12"/>
    </location>
</feature>
<sequence length="170" mass="19279">MFVPILDDEEEEELHHQQPQREFRPAFGTMMARVVKINNIVLLLSLGVATFCQYSTLEPEYVNALMWAKQASQDGASLLSTQSMILRTLQSFLSVLLLTFLRTVVFARQHQDEASTFHAVLSDLLFHIQCRLVIGFLACFTTPWIPFDLMETAVVCISLSTQITKLAVLQ</sequence>
<feature type="region of interest" description="Disordered" evidence="1">
    <location>
        <begin position="1"/>
        <end position="20"/>
    </location>
</feature>
<feature type="transmembrane region" description="Helical" evidence="2">
    <location>
        <begin position="84"/>
        <end position="104"/>
    </location>
</feature>
<name>A0A9N8E6E8_9STRA</name>
<feature type="transmembrane region" description="Helical" evidence="2">
    <location>
        <begin position="40"/>
        <end position="57"/>
    </location>
</feature>
<evidence type="ECO:0000256" key="2">
    <source>
        <dbReference type="SAM" id="Phobius"/>
    </source>
</evidence>
<organism evidence="3 4">
    <name type="scientific">Seminavis robusta</name>
    <dbReference type="NCBI Taxonomy" id="568900"/>
    <lineage>
        <taxon>Eukaryota</taxon>
        <taxon>Sar</taxon>
        <taxon>Stramenopiles</taxon>
        <taxon>Ochrophyta</taxon>
        <taxon>Bacillariophyta</taxon>
        <taxon>Bacillariophyceae</taxon>
        <taxon>Bacillariophycidae</taxon>
        <taxon>Naviculales</taxon>
        <taxon>Naviculaceae</taxon>
        <taxon>Seminavis</taxon>
    </lineage>
</organism>
<keyword evidence="2" id="KW-1133">Transmembrane helix</keyword>
<keyword evidence="4" id="KW-1185">Reference proteome</keyword>
<evidence type="ECO:0000313" key="3">
    <source>
        <dbReference type="EMBL" id="CAB9514725.1"/>
    </source>
</evidence>
<proteinExistence type="predicted"/>
<protein>
    <recommendedName>
        <fullName evidence="5">Transmembrane protein</fullName>
    </recommendedName>
</protein>